<feature type="transmembrane region" description="Helical" evidence="1">
    <location>
        <begin position="320"/>
        <end position="342"/>
    </location>
</feature>
<protein>
    <submittedName>
        <fullName evidence="2">ABC transporter permease</fullName>
    </submittedName>
</protein>
<evidence type="ECO:0000313" key="2">
    <source>
        <dbReference type="EMBL" id="AYB46432.1"/>
    </source>
</evidence>
<evidence type="ECO:0000313" key="3">
    <source>
        <dbReference type="Proteomes" id="UP000266552"/>
    </source>
</evidence>
<dbReference type="EMBL" id="CP032412">
    <property type="protein sequence ID" value="AYB46432.1"/>
    <property type="molecule type" value="Genomic_DNA"/>
</dbReference>
<keyword evidence="1" id="KW-0812">Transmembrane</keyword>
<keyword evidence="3" id="KW-1185">Reference proteome</keyword>
<dbReference type="Pfam" id="PF05975">
    <property type="entry name" value="EcsB"/>
    <property type="match status" value="1"/>
</dbReference>
<reference evidence="2 3" key="1">
    <citation type="submission" date="2018-09" db="EMBL/GenBank/DDBJ databases">
        <title>Genome Sequence of Paenibacillus lautus Strain E7593-69, Azo Dye-Degrading Bacteria, Isolated from Commercial Tattoo Inks.</title>
        <authorList>
            <person name="Nho S.W."/>
            <person name="Kim S.-J."/>
            <person name="Kweon O."/>
            <person name="Cerniglia C.E."/>
        </authorList>
    </citation>
    <scope>NUCLEOTIDE SEQUENCE [LARGE SCALE GENOMIC DNA]</scope>
    <source>
        <strain evidence="2 3">E7593-69</strain>
    </source>
</reference>
<dbReference type="KEGG" id="plw:D5F53_25400"/>
<feature type="transmembrane region" description="Helical" evidence="1">
    <location>
        <begin position="363"/>
        <end position="385"/>
    </location>
</feature>
<feature type="transmembrane region" description="Helical" evidence="1">
    <location>
        <begin position="179"/>
        <end position="198"/>
    </location>
</feature>
<feature type="transmembrane region" description="Helical" evidence="1">
    <location>
        <begin position="142"/>
        <end position="167"/>
    </location>
</feature>
<keyword evidence="1" id="KW-1133">Transmembrane helix</keyword>
<keyword evidence="1" id="KW-0472">Membrane</keyword>
<name>A0A385TVA1_PAELA</name>
<feature type="transmembrane region" description="Helical" evidence="1">
    <location>
        <begin position="204"/>
        <end position="221"/>
    </location>
</feature>
<accession>A0A385TVA1</accession>
<feature type="transmembrane region" description="Helical" evidence="1">
    <location>
        <begin position="297"/>
        <end position="314"/>
    </location>
</feature>
<feature type="transmembrane region" description="Helical" evidence="1">
    <location>
        <begin position="391"/>
        <end position="414"/>
    </location>
</feature>
<proteinExistence type="predicted"/>
<feature type="transmembrane region" description="Helical" evidence="1">
    <location>
        <begin position="34"/>
        <end position="55"/>
    </location>
</feature>
<sequence>MDMERSHHFRDPGSLLWRRVTAHWKNQRDNLATVVDWVVMLYIIVPGLLLGGGLYRELWTSPLPGWVQFLPLQAVVGILLFMFSGRVLLFFEEADTLFLRQQREWMKGLMIGGMAYSHAVSTIKGLIISVLALPILVREHDITGTALMTLLAVTVVCAWCANLWTAMIRSRYKGWRKHLMTYVVRWLSFGLLTLLVTFWLQSYVVIWAAVLLLLMLLFFLSRKRLAMQGTFLADAREDAKTRVQLTEKLLVQAVGKPPSIRSKTWFMRKSGRLFKGTAEKRLADAGVKAILRQPESLLLYVQITLVGIPAVWLPPLIIKIIVYLALVLMMSYWLNTRWALFAKAEFMHVLPFTNQQHRAAGIVAVRALLAVPAFLYSLVAGLTLFQGVMGWLAVLVLTVLALMVAPSLMSWPVYKEEKRQPQE</sequence>
<feature type="transmembrane region" description="Helical" evidence="1">
    <location>
        <begin position="67"/>
        <end position="89"/>
    </location>
</feature>
<dbReference type="Proteomes" id="UP000266552">
    <property type="component" value="Chromosome"/>
</dbReference>
<dbReference type="AlphaFoldDB" id="A0A385TVA1"/>
<dbReference type="GO" id="GO:0016020">
    <property type="term" value="C:membrane"/>
    <property type="evidence" value="ECO:0007669"/>
    <property type="project" value="InterPro"/>
</dbReference>
<organism evidence="2 3">
    <name type="scientific">Paenibacillus lautus</name>
    <name type="common">Bacillus lautus</name>
    <dbReference type="NCBI Taxonomy" id="1401"/>
    <lineage>
        <taxon>Bacteria</taxon>
        <taxon>Bacillati</taxon>
        <taxon>Bacillota</taxon>
        <taxon>Bacilli</taxon>
        <taxon>Bacillales</taxon>
        <taxon>Paenibacillaceae</taxon>
        <taxon>Paenibacillus</taxon>
    </lineage>
</organism>
<dbReference type="InterPro" id="IPR010288">
    <property type="entry name" value="EcsB_ABC"/>
</dbReference>
<feature type="transmembrane region" description="Helical" evidence="1">
    <location>
        <begin position="109"/>
        <end position="136"/>
    </location>
</feature>
<evidence type="ECO:0000256" key="1">
    <source>
        <dbReference type="SAM" id="Phobius"/>
    </source>
</evidence>
<gene>
    <name evidence="2" type="ORF">D5F53_25400</name>
</gene>